<proteinExistence type="predicted"/>
<dbReference type="AlphaFoldDB" id="L1J0X7"/>
<organism evidence="1">
    <name type="scientific">Guillardia theta (strain CCMP2712)</name>
    <name type="common">Cryptophyte</name>
    <dbReference type="NCBI Taxonomy" id="905079"/>
    <lineage>
        <taxon>Eukaryota</taxon>
        <taxon>Cryptophyceae</taxon>
        <taxon>Pyrenomonadales</taxon>
        <taxon>Geminigeraceae</taxon>
        <taxon>Guillardia</taxon>
    </lineage>
</organism>
<name>L1J0X7_GUITC</name>
<reference evidence="3" key="2">
    <citation type="submission" date="2012-11" db="EMBL/GenBank/DDBJ databases">
        <authorList>
            <person name="Kuo A."/>
            <person name="Curtis B.A."/>
            <person name="Tanifuji G."/>
            <person name="Burki F."/>
            <person name="Gruber A."/>
            <person name="Irimia M."/>
            <person name="Maruyama S."/>
            <person name="Arias M.C."/>
            <person name="Ball S.G."/>
            <person name="Gile G.H."/>
            <person name="Hirakawa Y."/>
            <person name="Hopkins J.F."/>
            <person name="Rensing S.A."/>
            <person name="Schmutz J."/>
            <person name="Symeonidi A."/>
            <person name="Elias M."/>
            <person name="Eveleigh R.J."/>
            <person name="Herman E.K."/>
            <person name="Klute M.J."/>
            <person name="Nakayama T."/>
            <person name="Obornik M."/>
            <person name="Reyes-Prieto A."/>
            <person name="Armbrust E.V."/>
            <person name="Aves S.J."/>
            <person name="Beiko R.G."/>
            <person name="Coutinho P."/>
            <person name="Dacks J.B."/>
            <person name="Durnford D.G."/>
            <person name="Fast N.M."/>
            <person name="Green B.R."/>
            <person name="Grisdale C."/>
            <person name="Hempe F."/>
            <person name="Henrissat B."/>
            <person name="Hoppner M.P."/>
            <person name="Ishida K.-I."/>
            <person name="Kim E."/>
            <person name="Koreny L."/>
            <person name="Kroth P.G."/>
            <person name="Liu Y."/>
            <person name="Malik S.-B."/>
            <person name="Maier U.G."/>
            <person name="McRose D."/>
            <person name="Mock T."/>
            <person name="Neilson J.A."/>
            <person name="Onodera N.T."/>
            <person name="Poole A.M."/>
            <person name="Pritham E.J."/>
            <person name="Richards T.A."/>
            <person name="Rocap G."/>
            <person name="Roy S.W."/>
            <person name="Sarai C."/>
            <person name="Schaack S."/>
            <person name="Shirato S."/>
            <person name="Slamovits C.H."/>
            <person name="Spencer D.F."/>
            <person name="Suzuki S."/>
            <person name="Worden A.Z."/>
            <person name="Zauner S."/>
            <person name="Barry K."/>
            <person name="Bell C."/>
            <person name="Bharti A.K."/>
            <person name="Crow J.A."/>
            <person name="Grimwood J."/>
            <person name="Kramer R."/>
            <person name="Lindquist E."/>
            <person name="Lucas S."/>
            <person name="Salamov A."/>
            <person name="McFadden G.I."/>
            <person name="Lane C.E."/>
            <person name="Keeling P.J."/>
            <person name="Gray M.W."/>
            <person name="Grigoriev I.V."/>
            <person name="Archibald J.M."/>
        </authorList>
    </citation>
    <scope>NUCLEOTIDE SEQUENCE</scope>
    <source>
        <strain evidence="3">CCMP2712</strain>
    </source>
</reference>
<reference evidence="1 3" key="1">
    <citation type="journal article" date="2012" name="Nature">
        <title>Algal genomes reveal evolutionary mosaicism and the fate of nucleomorphs.</title>
        <authorList>
            <consortium name="DOE Joint Genome Institute"/>
            <person name="Curtis B.A."/>
            <person name="Tanifuji G."/>
            <person name="Burki F."/>
            <person name="Gruber A."/>
            <person name="Irimia M."/>
            <person name="Maruyama S."/>
            <person name="Arias M.C."/>
            <person name="Ball S.G."/>
            <person name="Gile G.H."/>
            <person name="Hirakawa Y."/>
            <person name="Hopkins J.F."/>
            <person name="Kuo A."/>
            <person name="Rensing S.A."/>
            <person name="Schmutz J."/>
            <person name="Symeonidi A."/>
            <person name="Elias M."/>
            <person name="Eveleigh R.J."/>
            <person name="Herman E.K."/>
            <person name="Klute M.J."/>
            <person name="Nakayama T."/>
            <person name="Obornik M."/>
            <person name="Reyes-Prieto A."/>
            <person name="Armbrust E.V."/>
            <person name="Aves S.J."/>
            <person name="Beiko R.G."/>
            <person name="Coutinho P."/>
            <person name="Dacks J.B."/>
            <person name="Durnford D.G."/>
            <person name="Fast N.M."/>
            <person name="Green B.R."/>
            <person name="Grisdale C.J."/>
            <person name="Hempel F."/>
            <person name="Henrissat B."/>
            <person name="Hoppner M.P."/>
            <person name="Ishida K."/>
            <person name="Kim E."/>
            <person name="Koreny L."/>
            <person name="Kroth P.G."/>
            <person name="Liu Y."/>
            <person name="Malik S.B."/>
            <person name="Maier U.G."/>
            <person name="McRose D."/>
            <person name="Mock T."/>
            <person name="Neilson J.A."/>
            <person name="Onodera N.T."/>
            <person name="Poole A.M."/>
            <person name="Pritham E.J."/>
            <person name="Richards T.A."/>
            <person name="Rocap G."/>
            <person name="Roy S.W."/>
            <person name="Sarai C."/>
            <person name="Schaack S."/>
            <person name="Shirato S."/>
            <person name="Slamovits C.H."/>
            <person name="Spencer D.F."/>
            <person name="Suzuki S."/>
            <person name="Worden A.Z."/>
            <person name="Zauner S."/>
            <person name="Barry K."/>
            <person name="Bell C."/>
            <person name="Bharti A.K."/>
            <person name="Crow J.A."/>
            <person name="Grimwood J."/>
            <person name="Kramer R."/>
            <person name="Lindquist E."/>
            <person name="Lucas S."/>
            <person name="Salamov A."/>
            <person name="McFadden G.I."/>
            <person name="Lane C.E."/>
            <person name="Keeling P.J."/>
            <person name="Gray M.W."/>
            <person name="Grigoriev I.V."/>
            <person name="Archibald J.M."/>
        </authorList>
    </citation>
    <scope>NUCLEOTIDE SEQUENCE</scope>
    <source>
        <strain evidence="1 3">CCMP2712</strain>
    </source>
</reference>
<dbReference type="GeneID" id="17298440"/>
<evidence type="ECO:0000313" key="2">
    <source>
        <dbReference type="EnsemblProtists" id="EKX41745"/>
    </source>
</evidence>
<protein>
    <submittedName>
        <fullName evidence="1 2">Uncharacterized protein</fullName>
    </submittedName>
</protein>
<dbReference type="KEGG" id="gtt:GUITHDRAFT_141743"/>
<sequence>MSDSYNDPQNQSTDSEGEDLIITETSEDDVVNQRMPSMTLDLDYKLRIQVLDFGGNSSIQTSKMDVNLSDDVLTKVLKVASENKLLKPICGALNKQRKLRLLPGRSGPISDCVVQPGDTFRYIASLFEIRCPYHVPQTIFFQVNTTNSQRAARESSKTVTISEIPCFFLHFYNSHFIGDFLAANGRWNRTEEIYFNKSEVGLVLRRRFRAVESSSIKGDRKIDTKSEKSGESITPSKVSVTLHYPGELVVSSWQRANAEGGKQNAHISSYSLVARRIMRTCKPKLHGTVLTLNLTPLLDFIGCIFVCLAGFTQNEEHLKKQYMFINRIRQISCVSNCLQPILAELTWILQQFFNTIPEMTYTFESEDLKGYNITKKSSEKIAEHIDFVAALKSSESGGRCDIKKLSLLIARHLYLWGPEGSDQSPDVGYDPKKQTSLSEQYVKESIDDMIALFKKEIDNKHSNKEAFRELLEEFEGNVEGKITHEMKSINKTIRKWKRQQQDFYNKHADVLDLWSKKVTMPFKQPVERKAPADVKHISKELIQEIDETSDELQNFQFSETADVVTLTLKLRHLSNNLSSYIHKLT</sequence>
<dbReference type="PaxDb" id="55529-EKX41745"/>
<dbReference type="RefSeq" id="XP_005828725.1">
    <property type="nucleotide sequence ID" value="XM_005828668.1"/>
</dbReference>
<reference evidence="2" key="3">
    <citation type="submission" date="2015-06" db="UniProtKB">
        <authorList>
            <consortium name="EnsemblProtists"/>
        </authorList>
    </citation>
    <scope>IDENTIFICATION</scope>
</reference>
<accession>L1J0X7</accession>
<dbReference type="EMBL" id="JH993021">
    <property type="protein sequence ID" value="EKX41745.1"/>
    <property type="molecule type" value="Genomic_DNA"/>
</dbReference>
<evidence type="ECO:0000313" key="1">
    <source>
        <dbReference type="EMBL" id="EKX41745.1"/>
    </source>
</evidence>
<dbReference type="Proteomes" id="UP000011087">
    <property type="component" value="Unassembled WGS sequence"/>
</dbReference>
<evidence type="ECO:0000313" key="3">
    <source>
        <dbReference type="Proteomes" id="UP000011087"/>
    </source>
</evidence>
<keyword evidence="3" id="KW-1185">Reference proteome</keyword>
<gene>
    <name evidence="1" type="ORF">GUITHDRAFT_141743</name>
</gene>
<dbReference type="EnsemblProtists" id="EKX41745">
    <property type="protein sequence ID" value="EKX41745"/>
    <property type="gene ID" value="GUITHDRAFT_141743"/>
</dbReference>
<dbReference type="HOGENOM" id="CLU_466509_0_0_1"/>